<dbReference type="Pfam" id="PF04024">
    <property type="entry name" value="PspC"/>
    <property type="match status" value="1"/>
</dbReference>
<evidence type="ECO:0000313" key="9">
    <source>
        <dbReference type="Proteomes" id="UP001303532"/>
    </source>
</evidence>
<keyword evidence="9" id="KW-1185">Reference proteome</keyword>
<keyword evidence="5 6" id="KW-0472">Membrane</keyword>
<comment type="subcellular location">
    <subcellularLocation>
        <location evidence="1">Cell membrane</location>
        <topology evidence="1">Single-pass membrane protein</topology>
    </subcellularLocation>
</comment>
<dbReference type="EMBL" id="CP116341">
    <property type="protein sequence ID" value="WOV82985.1"/>
    <property type="molecule type" value="Genomic_DNA"/>
</dbReference>
<organism evidence="8 9">
    <name type="scientific">Sporosarcina jeotgali</name>
    <dbReference type="NCBI Taxonomy" id="3020056"/>
    <lineage>
        <taxon>Bacteria</taxon>
        <taxon>Bacillati</taxon>
        <taxon>Bacillota</taxon>
        <taxon>Bacilli</taxon>
        <taxon>Bacillales</taxon>
        <taxon>Caryophanaceae</taxon>
        <taxon>Sporosarcina</taxon>
    </lineage>
</organism>
<reference evidence="8 9" key="1">
    <citation type="submission" date="2023-01" db="EMBL/GenBank/DDBJ databases">
        <title>Sporosarcina sp. nov., isolated from Korean tranditional fermented seafood 'Jeotgal'.</title>
        <authorList>
            <person name="Yang A.-I."/>
        </authorList>
    </citation>
    <scope>NUCLEOTIDE SEQUENCE [LARGE SCALE GENOMIC DNA]</scope>
    <source>
        <strain evidence="8 9">B2O-1</strain>
    </source>
</reference>
<evidence type="ECO:0000256" key="6">
    <source>
        <dbReference type="SAM" id="Phobius"/>
    </source>
</evidence>
<evidence type="ECO:0000259" key="7">
    <source>
        <dbReference type="Pfam" id="PF04024"/>
    </source>
</evidence>
<evidence type="ECO:0000256" key="1">
    <source>
        <dbReference type="ARBA" id="ARBA00004162"/>
    </source>
</evidence>
<proteinExistence type="predicted"/>
<name>A0ABZ0KT17_9BACL</name>
<keyword evidence="2" id="KW-1003">Cell membrane</keyword>
<dbReference type="PANTHER" id="PTHR33885">
    <property type="entry name" value="PHAGE SHOCK PROTEIN C"/>
    <property type="match status" value="1"/>
</dbReference>
<keyword evidence="3 6" id="KW-0812">Transmembrane</keyword>
<accession>A0ABZ0KT17</accession>
<evidence type="ECO:0000256" key="5">
    <source>
        <dbReference type="ARBA" id="ARBA00023136"/>
    </source>
</evidence>
<evidence type="ECO:0000256" key="4">
    <source>
        <dbReference type="ARBA" id="ARBA00022989"/>
    </source>
</evidence>
<sequence length="60" mass="6574">MQNKLRKSSNDKVLSGVCGGIAEYVGISSMGVRILFLLLPVSVLVYFFLAFSMPFDDSVL</sequence>
<feature type="transmembrane region" description="Helical" evidence="6">
    <location>
        <begin position="34"/>
        <end position="55"/>
    </location>
</feature>
<dbReference type="RefSeq" id="WP_323690657.1">
    <property type="nucleotide sequence ID" value="NZ_CP116341.1"/>
</dbReference>
<evidence type="ECO:0000256" key="2">
    <source>
        <dbReference type="ARBA" id="ARBA00022475"/>
    </source>
</evidence>
<dbReference type="PANTHER" id="PTHR33885:SF3">
    <property type="entry name" value="PHAGE SHOCK PROTEIN C"/>
    <property type="match status" value="1"/>
</dbReference>
<dbReference type="InterPro" id="IPR052027">
    <property type="entry name" value="PspC"/>
</dbReference>
<keyword evidence="4 6" id="KW-1133">Transmembrane helix</keyword>
<feature type="domain" description="Phage shock protein PspC N-terminal" evidence="7">
    <location>
        <begin position="4"/>
        <end position="54"/>
    </location>
</feature>
<gene>
    <name evidence="8" type="ORF">PGH26_08510</name>
</gene>
<dbReference type="InterPro" id="IPR007168">
    <property type="entry name" value="Phageshock_PspC_N"/>
</dbReference>
<dbReference type="Proteomes" id="UP001303532">
    <property type="component" value="Chromosome"/>
</dbReference>
<protein>
    <submittedName>
        <fullName evidence="8">PspC domain-containing protein</fullName>
    </submittedName>
</protein>
<evidence type="ECO:0000313" key="8">
    <source>
        <dbReference type="EMBL" id="WOV82985.1"/>
    </source>
</evidence>
<evidence type="ECO:0000256" key="3">
    <source>
        <dbReference type="ARBA" id="ARBA00022692"/>
    </source>
</evidence>